<feature type="transmembrane region" description="Helical" evidence="1">
    <location>
        <begin position="161"/>
        <end position="184"/>
    </location>
</feature>
<accession>G4TE68</accession>
<proteinExistence type="predicted"/>
<comment type="caution">
    <text evidence="2">The sequence shown here is derived from an EMBL/GenBank/DDBJ whole genome shotgun (WGS) entry which is preliminary data.</text>
</comment>
<sequence>MDSAEYGEDKDPIRPGGQLVVQSVRGTKERWGQDETETYYMLTDRETSFAMMTSFVTWCGAVPESWPVLFNATGAPLGEGRAGEMTFAVENVLRYYRASSFAMLHRGYNNSRARTADSSIPLEQSDPLPEAVTRSRLYSCIEGVIENALPILHGPAKGKSLGVFLGIMFGIFSFPIIAFLWWFIACVYSCIAGCLP</sequence>
<dbReference type="OrthoDB" id="3365917at2759"/>
<evidence type="ECO:0000313" key="3">
    <source>
        <dbReference type="Proteomes" id="UP000007148"/>
    </source>
</evidence>
<dbReference type="HOGENOM" id="CLU_1390719_0_0_1"/>
<evidence type="ECO:0000313" key="2">
    <source>
        <dbReference type="EMBL" id="CCA69612.1"/>
    </source>
</evidence>
<dbReference type="AlphaFoldDB" id="G4TE68"/>
<protein>
    <submittedName>
        <fullName evidence="2">Uncharacterized protein</fullName>
    </submittedName>
</protein>
<keyword evidence="1" id="KW-0812">Transmembrane</keyword>
<name>G4TE68_SERID</name>
<keyword evidence="3" id="KW-1185">Reference proteome</keyword>
<reference evidence="2 3" key="1">
    <citation type="journal article" date="2011" name="PLoS Pathog.">
        <title>Endophytic Life Strategies Decoded by Genome and Transcriptome Analyses of the Mutualistic Root Symbiont Piriformospora indica.</title>
        <authorList>
            <person name="Zuccaro A."/>
            <person name="Lahrmann U."/>
            <person name="Guldener U."/>
            <person name="Langen G."/>
            <person name="Pfiffi S."/>
            <person name="Biedenkopf D."/>
            <person name="Wong P."/>
            <person name="Samans B."/>
            <person name="Grimm C."/>
            <person name="Basiewicz M."/>
            <person name="Murat C."/>
            <person name="Martin F."/>
            <person name="Kogel K.H."/>
        </authorList>
    </citation>
    <scope>NUCLEOTIDE SEQUENCE [LARGE SCALE GENOMIC DNA]</scope>
    <source>
        <strain evidence="2 3">DSM 11827</strain>
    </source>
</reference>
<keyword evidence="1" id="KW-0472">Membrane</keyword>
<dbReference type="Proteomes" id="UP000007148">
    <property type="component" value="Unassembled WGS sequence"/>
</dbReference>
<evidence type="ECO:0000256" key="1">
    <source>
        <dbReference type="SAM" id="Phobius"/>
    </source>
</evidence>
<gene>
    <name evidence="2" type="ORF">PIIN_03551</name>
</gene>
<dbReference type="EMBL" id="CAFZ01000059">
    <property type="protein sequence ID" value="CCA69612.1"/>
    <property type="molecule type" value="Genomic_DNA"/>
</dbReference>
<organism evidence="2 3">
    <name type="scientific">Serendipita indica (strain DSM 11827)</name>
    <name type="common">Root endophyte fungus</name>
    <name type="synonym">Piriformospora indica</name>
    <dbReference type="NCBI Taxonomy" id="1109443"/>
    <lineage>
        <taxon>Eukaryota</taxon>
        <taxon>Fungi</taxon>
        <taxon>Dikarya</taxon>
        <taxon>Basidiomycota</taxon>
        <taxon>Agaricomycotina</taxon>
        <taxon>Agaricomycetes</taxon>
        <taxon>Sebacinales</taxon>
        <taxon>Serendipitaceae</taxon>
        <taxon>Serendipita</taxon>
    </lineage>
</organism>
<keyword evidence="1" id="KW-1133">Transmembrane helix</keyword>
<dbReference type="InParanoid" id="G4TE68"/>